<evidence type="ECO:0000313" key="7">
    <source>
        <dbReference type="EMBL" id="TDG13816.1"/>
    </source>
</evidence>
<reference evidence="7 8" key="1">
    <citation type="submission" date="2019-03" db="EMBL/GenBank/DDBJ databases">
        <title>Seongchinamella monodicae gen. nov., sp. nov., a novel member of the Gammaproteobacteria isolated from a tidal mudflat of beach.</title>
        <authorList>
            <person name="Yang H.G."/>
            <person name="Kang J.W."/>
            <person name="Lee S.D."/>
        </authorList>
    </citation>
    <scope>NUCLEOTIDE SEQUENCE [LARGE SCALE GENOMIC DNA]</scope>
    <source>
        <strain evidence="7 8">GH4-78</strain>
    </source>
</reference>
<protein>
    <recommendedName>
        <fullName evidence="5">NADPH-dependent 7-cyano-7-deazaguanine reductase</fullName>
        <ecNumber evidence="5">1.7.1.13</ecNumber>
    </recommendedName>
    <alternativeName>
        <fullName evidence="5">7-cyano-7-carbaguanine reductase</fullName>
    </alternativeName>
    <alternativeName>
        <fullName evidence="5">NADPH-dependent nitrile oxidoreductase</fullName>
    </alternativeName>
    <alternativeName>
        <fullName evidence="5">PreQ(0) reductase</fullName>
    </alternativeName>
</protein>
<gene>
    <name evidence="5 7" type="primary">queF</name>
    <name evidence="7" type="ORF">E2F43_09920</name>
</gene>
<dbReference type="HAMAP" id="MF_00817">
    <property type="entry name" value="QueF_type2"/>
    <property type="match status" value="1"/>
</dbReference>
<dbReference type="Proteomes" id="UP000295554">
    <property type="component" value="Unassembled WGS sequence"/>
</dbReference>
<comment type="catalytic activity">
    <reaction evidence="5">
        <text>7-aminomethyl-7-carbaguanine + 2 NADP(+) = 7-cyano-7-carbaguanine + 2 NADPH + 3 H(+)</text>
        <dbReference type="Rhea" id="RHEA:13409"/>
        <dbReference type="ChEBI" id="CHEBI:15378"/>
        <dbReference type="ChEBI" id="CHEBI:45075"/>
        <dbReference type="ChEBI" id="CHEBI:57783"/>
        <dbReference type="ChEBI" id="CHEBI:58349"/>
        <dbReference type="ChEBI" id="CHEBI:58703"/>
        <dbReference type="EC" id="1.7.1.13"/>
    </reaction>
</comment>
<feature type="domain" description="NADPH-dependent 7-cyano-7-deazaguanine reductase N-terminal" evidence="6">
    <location>
        <begin position="18"/>
        <end position="124"/>
    </location>
</feature>
<evidence type="ECO:0000256" key="1">
    <source>
        <dbReference type="ARBA" id="ARBA00022490"/>
    </source>
</evidence>
<comment type="subcellular location">
    <subcellularLocation>
        <location evidence="5">Cytoplasm</location>
    </subcellularLocation>
</comment>
<dbReference type="GO" id="GO:0033739">
    <property type="term" value="F:preQ1 synthase activity"/>
    <property type="evidence" value="ECO:0007669"/>
    <property type="project" value="UniProtKB-UniRule"/>
</dbReference>
<dbReference type="UniPathway" id="UPA00392"/>
<dbReference type="InterPro" id="IPR016428">
    <property type="entry name" value="QueF_type2"/>
</dbReference>
<comment type="caution">
    <text evidence="7">The sequence shown here is derived from an EMBL/GenBank/DDBJ whole genome shotgun (WGS) entry which is preliminary data.</text>
</comment>
<evidence type="ECO:0000256" key="2">
    <source>
        <dbReference type="ARBA" id="ARBA00022785"/>
    </source>
</evidence>
<feature type="binding site" evidence="5">
    <location>
        <begin position="82"/>
        <end position="84"/>
    </location>
    <ligand>
        <name>substrate</name>
    </ligand>
</feature>
<dbReference type="InterPro" id="IPR043133">
    <property type="entry name" value="GTP-CH-I_C/QueF"/>
</dbReference>
<evidence type="ECO:0000256" key="4">
    <source>
        <dbReference type="ARBA" id="ARBA00023002"/>
    </source>
</evidence>
<dbReference type="Pfam" id="PF14489">
    <property type="entry name" value="QueF"/>
    <property type="match status" value="1"/>
</dbReference>
<dbReference type="AlphaFoldDB" id="A0A4R5LSK5"/>
<dbReference type="Pfam" id="PF14819">
    <property type="entry name" value="QueF_N"/>
    <property type="match status" value="1"/>
</dbReference>
<dbReference type="NCBIfam" id="TIGR03138">
    <property type="entry name" value="QueF"/>
    <property type="match status" value="1"/>
</dbReference>
<organism evidence="7 8">
    <name type="scientific">Seongchinamella unica</name>
    <dbReference type="NCBI Taxonomy" id="2547392"/>
    <lineage>
        <taxon>Bacteria</taxon>
        <taxon>Pseudomonadati</taxon>
        <taxon>Pseudomonadota</taxon>
        <taxon>Gammaproteobacteria</taxon>
        <taxon>Cellvibrionales</taxon>
        <taxon>Halieaceae</taxon>
        <taxon>Seongchinamella</taxon>
    </lineage>
</organism>
<comment type="subunit">
    <text evidence="5">Homodimer.</text>
</comment>
<evidence type="ECO:0000313" key="8">
    <source>
        <dbReference type="Proteomes" id="UP000295554"/>
    </source>
</evidence>
<keyword evidence="8" id="KW-1185">Reference proteome</keyword>
<feature type="active site" description="Proton donor" evidence="5">
    <location>
        <position position="187"/>
    </location>
</feature>
<dbReference type="RefSeq" id="WP_133212158.1">
    <property type="nucleotide sequence ID" value="NZ_SMSE01000002.1"/>
</dbReference>
<evidence type="ECO:0000259" key="6">
    <source>
        <dbReference type="Pfam" id="PF14819"/>
    </source>
</evidence>
<dbReference type="OrthoDB" id="9789995at2"/>
<sequence>MSDEKTGLLLGKTVAVVDEYSPQLLYPIARAEARGTLGIEGALPFSGVDLWHAYELSWLDERGKPQVRVGRFFIPAESPCMVESKSFKLYLNSLNSTVFASEQALAEVLRRDISKVVEAEIELELFPVDAPELDGGVPEGECLDGLEISVDDSPPAVSLLQVTDTVVEEALYSHLLRSLCPVTGQPDWATLYVHYRGRALERKSLLRYLIAFRRHQEFHEQCVERIFIDLHQLLQPDFLEIQAFYTRRGGLDINPFRSTDSAAVPLSRMNRQ</sequence>
<dbReference type="Gene3D" id="3.30.1130.10">
    <property type="match status" value="2"/>
</dbReference>
<dbReference type="PIRSF" id="PIRSF004750">
    <property type="entry name" value="Nitrile_oxidored_YqcD_prd"/>
    <property type="match status" value="1"/>
</dbReference>
<keyword evidence="3 5" id="KW-0521">NADP</keyword>
<dbReference type="SUPFAM" id="SSF55620">
    <property type="entry name" value="Tetrahydrobiopterin biosynthesis enzymes-like"/>
    <property type="match status" value="1"/>
</dbReference>
<dbReference type="InterPro" id="IPR029139">
    <property type="entry name" value="QueF_N"/>
</dbReference>
<keyword evidence="1 5" id="KW-0963">Cytoplasm</keyword>
<dbReference type="EMBL" id="SMSE01000002">
    <property type="protein sequence ID" value="TDG13816.1"/>
    <property type="molecule type" value="Genomic_DNA"/>
</dbReference>
<dbReference type="InterPro" id="IPR029500">
    <property type="entry name" value="QueF"/>
</dbReference>
<comment type="pathway">
    <text evidence="5">tRNA modification; tRNA-queuosine biosynthesis.</text>
</comment>
<comment type="function">
    <text evidence="5">Catalyzes the NADPH-dependent reduction of 7-cyano-7-deazaguanine (preQ0) to 7-aminomethyl-7-deazaguanine (preQ1).</text>
</comment>
<evidence type="ECO:0000256" key="3">
    <source>
        <dbReference type="ARBA" id="ARBA00022857"/>
    </source>
</evidence>
<feature type="binding site" evidence="5">
    <location>
        <begin position="248"/>
        <end position="249"/>
    </location>
    <ligand>
        <name>NADPH</name>
        <dbReference type="ChEBI" id="CHEBI:57783"/>
    </ligand>
</feature>
<dbReference type="GO" id="GO:0008616">
    <property type="term" value="P:tRNA queuosine(34) biosynthetic process"/>
    <property type="evidence" value="ECO:0007669"/>
    <property type="project" value="UniProtKB-UniRule"/>
</dbReference>
<feature type="binding site" evidence="5">
    <location>
        <begin position="84"/>
        <end position="85"/>
    </location>
    <ligand>
        <name>NADPH</name>
        <dbReference type="ChEBI" id="CHEBI:57783"/>
    </ligand>
</feature>
<dbReference type="PANTHER" id="PTHR34354">
    <property type="entry name" value="NADPH-DEPENDENT 7-CYANO-7-DEAZAGUANINE REDUCTASE"/>
    <property type="match status" value="1"/>
</dbReference>
<evidence type="ECO:0000256" key="5">
    <source>
        <dbReference type="HAMAP-Rule" id="MF_00817"/>
    </source>
</evidence>
<comment type="similarity">
    <text evidence="5">Belongs to the GTP cyclohydrolase I family. QueF type 2 subfamily.</text>
</comment>
<proteinExistence type="inferred from homology"/>
<feature type="binding site" evidence="5">
    <location>
        <begin position="219"/>
        <end position="220"/>
    </location>
    <ligand>
        <name>substrate</name>
    </ligand>
</feature>
<dbReference type="InterPro" id="IPR050084">
    <property type="entry name" value="NADPH_dep_7-cyano-7-deazaG_red"/>
</dbReference>
<dbReference type="EC" id="1.7.1.13" evidence="5"/>
<accession>A0A4R5LSK5</accession>
<keyword evidence="2 5" id="KW-0671">Queuosine biosynthesis</keyword>
<dbReference type="GO" id="GO:0005737">
    <property type="term" value="C:cytoplasm"/>
    <property type="evidence" value="ECO:0007669"/>
    <property type="project" value="UniProtKB-SubCell"/>
</dbReference>
<feature type="active site" description="Thioimide intermediate" evidence="5">
    <location>
        <position position="180"/>
    </location>
</feature>
<dbReference type="PANTHER" id="PTHR34354:SF1">
    <property type="entry name" value="NADPH-DEPENDENT 7-CYANO-7-DEAZAGUANINE REDUCTASE"/>
    <property type="match status" value="1"/>
</dbReference>
<name>A0A4R5LSK5_9GAMM</name>
<keyword evidence="4 5" id="KW-0560">Oxidoreductase</keyword>